<protein>
    <submittedName>
        <fullName evidence="2">Cysteine-rich secretory family protein</fullName>
    </submittedName>
</protein>
<evidence type="ECO:0000313" key="3">
    <source>
        <dbReference type="Proteomes" id="UP000019226"/>
    </source>
</evidence>
<gene>
    <name evidence="2" type="ORF">CCASEI_12505</name>
</gene>
<dbReference type="PANTHER" id="PTHR31157:SF1">
    <property type="entry name" value="SCP DOMAIN-CONTAINING PROTEIN"/>
    <property type="match status" value="1"/>
</dbReference>
<dbReference type="Proteomes" id="UP000019226">
    <property type="component" value="Chromosome"/>
</dbReference>
<dbReference type="RefSeq" id="WP_006822673.1">
    <property type="nucleotide sequence ID" value="NZ_CP004350.1"/>
</dbReference>
<accession>A0ABM5PSR9</accession>
<dbReference type="CDD" id="cd05379">
    <property type="entry name" value="CAP_bacterial"/>
    <property type="match status" value="1"/>
</dbReference>
<keyword evidence="3" id="KW-1185">Reference proteome</keyword>
<name>A0ABM5PSR9_9CORY</name>
<organism evidence="2 3">
    <name type="scientific">Corynebacterium casei LMG S-19264</name>
    <dbReference type="NCBI Taxonomy" id="1285583"/>
    <lineage>
        <taxon>Bacteria</taxon>
        <taxon>Bacillati</taxon>
        <taxon>Actinomycetota</taxon>
        <taxon>Actinomycetes</taxon>
        <taxon>Mycobacteriales</taxon>
        <taxon>Corynebacteriaceae</taxon>
        <taxon>Corynebacterium</taxon>
    </lineage>
</organism>
<proteinExistence type="predicted"/>
<dbReference type="GeneID" id="82878598"/>
<dbReference type="PANTHER" id="PTHR31157">
    <property type="entry name" value="SCP DOMAIN-CONTAINING PROTEIN"/>
    <property type="match status" value="1"/>
</dbReference>
<dbReference type="SMART" id="SM00198">
    <property type="entry name" value="SCP"/>
    <property type="match status" value="1"/>
</dbReference>
<evidence type="ECO:0000313" key="2">
    <source>
        <dbReference type="EMBL" id="AHI21051.1"/>
    </source>
</evidence>
<dbReference type="EMBL" id="CP004350">
    <property type="protein sequence ID" value="AHI21051.1"/>
    <property type="molecule type" value="Genomic_DNA"/>
</dbReference>
<evidence type="ECO:0000259" key="1">
    <source>
        <dbReference type="SMART" id="SM00198"/>
    </source>
</evidence>
<feature type="domain" description="SCP" evidence="1">
    <location>
        <begin position="65"/>
        <end position="183"/>
    </location>
</feature>
<dbReference type="InterPro" id="IPR014044">
    <property type="entry name" value="CAP_dom"/>
</dbReference>
<dbReference type="Pfam" id="PF00188">
    <property type="entry name" value="CAP"/>
    <property type="match status" value="1"/>
</dbReference>
<dbReference type="Gene3D" id="3.40.33.10">
    <property type="entry name" value="CAP"/>
    <property type="match status" value="1"/>
</dbReference>
<reference evidence="3" key="1">
    <citation type="submission" date="2013-02" db="EMBL/GenBank/DDBJ databases">
        <title>The complete genome sequence of Corynebacterium casei LMG S-19264 (=DSM 44701).</title>
        <authorList>
            <person name="Ruckert C."/>
            <person name="Albersmeier A."/>
            <person name="Kalinowski J."/>
        </authorList>
    </citation>
    <scope>NUCLEOTIDE SEQUENCE [LARGE SCALE GENOMIC DNA]</scope>
    <source>
        <strain evidence="3">LMG S-19264</strain>
    </source>
</reference>
<sequence length="183" mass="19288">MNAIQTQIAGFIAIITTALGGLTGGVQDAVASVEAQFAGSSQSATAATTAGAGAITPASSSGQVSTTSIYLAVNEYRARHGLAPIASNPQLKNIAQNWADHMARTGVPAHNPNYLGQYPAGWREGGENVHQNWRGASPQEVVQAWHNSESHRLNQADPNFNQIGVGVAYSADGRMWVVTNYMR</sequence>
<dbReference type="InterPro" id="IPR035940">
    <property type="entry name" value="CAP_sf"/>
</dbReference>
<dbReference type="SUPFAM" id="SSF55797">
    <property type="entry name" value="PR-1-like"/>
    <property type="match status" value="1"/>
</dbReference>